<dbReference type="InterPro" id="IPR042003">
    <property type="entry name" value="Sortase_E"/>
</dbReference>
<dbReference type="SUPFAM" id="SSF63817">
    <property type="entry name" value="Sortase"/>
    <property type="match status" value="1"/>
</dbReference>
<evidence type="ECO:0000313" key="2">
    <source>
        <dbReference type="EMBL" id="CAB4721647.1"/>
    </source>
</evidence>
<reference evidence="4" key="1">
    <citation type="submission" date="2020-05" db="EMBL/GenBank/DDBJ databases">
        <authorList>
            <person name="Chiriac C."/>
            <person name="Salcher M."/>
            <person name="Ghai R."/>
            <person name="Kavagutti S V."/>
        </authorList>
    </citation>
    <scope>NUCLEOTIDE SEQUENCE</scope>
</reference>
<dbReference type="InterPro" id="IPR023365">
    <property type="entry name" value="Sortase_dom-sf"/>
</dbReference>
<dbReference type="NCBIfam" id="TIGR01076">
    <property type="entry name" value="sortase_fam"/>
    <property type="match status" value="1"/>
</dbReference>
<dbReference type="Pfam" id="PF04203">
    <property type="entry name" value="Sortase"/>
    <property type="match status" value="1"/>
</dbReference>
<dbReference type="EMBL" id="CAFBMF010000024">
    <property type="protein sequence ID" value="CAB4894080.1"/>
    <property type="molecule type" value="Genomic_DNA"/>
</dbReference>
<dbReference type="AlphaFoldDB" id="A0A6J6ZG37"/>
<evidence type="ECO:0000313" key="6">
    <source>
        <dbReference type="EMBL" id="CAB4894080.1"/>
    </source>
</evidence>
<sequence>MTKPRHRSLSSLALLSRQCVTGLVLATTVVVASSVGVQSVSAAPVGASAFHGVSPLRVFDTRGSAKPGAGSYSPVLIAGLAGVPNSATAVVLNVTAIDATGEGYVTVYPWGEALPNTSNVNIKTFGQMVPNLVTVRLGTGGKVGLYSSISANLLVDVFGYYSASGATAAGRFIALTPQRLLDTRGSATVGENGVVRLSMPAGVPANTEGLVLNVTAVNSRLRTDGFGYWTAYPAGQGQGTTSNLNISSAGQTIANQVIVKPSATGVDFYSYAGGDLLVDLMGYYTGTGAEVKEDGLFVPVSPTRLLDTRSSPNPLGENVALHHEWTVEVGTATQAGIPSTGASAVALNVTMTRSHGEGYVTVYSAGSLRPGSSNLNADKAGVTAPNHVQLATGTRGVSFYSYGGTDLIVDIFGWFVGSPQVSTQNAPSNSLPDAEGFPGYISIPQIGLTSMVREGTEFVNIDPSHLVESRTPNQPGNVAIFGHRVSHGHEFQNLDKLGENSLVYLTIGSKMYTYRVTDVDIRLPTDPLLYASTSNDQTLSLVACHPPHSVKYRIVVHAVLIDIAEY</sequence>
<dbReference type="GO" id="GO:0016787">
    <property type="term" value="F:hydrolase activity"/>
    <property type="evidence" value="ECO:0007669"/>
    <property type="project" value="UniProtKB-KW"/>
</dbReference>
<dbReference type="Gene3D" id="2.40.260.10">
    <property type="entry name" value="Sortase"/>
    <property type="match status" value="1"/>
</dbReference>
<organism evidence="4">
    <name type="scientific">freshwater metagenome</name>
    <dbReference type="NCBI Taxonomy" id="449393"/>
    <lineage>
        <taxon>unclassified sequences</taxon>
        <taxon>metagenomes</taxon>
        <taxon>ecological metagenomes</taxon>
    </lineage>
</organism>
<accession>A0A6J6ZG37</accession>
<keyword evidence="1" id="KW-0378">Hydrolase</keyword>
<evidence type="ECO:0000313" key="5">
    <source>
        <dbReference type="EMBL" id="CAB4867468.1"/>
    </source>
</evidence>
<dbReference type="EMBL" id="CAFBPS010000016">
    <property type="protein sequence ID" value="CAB5023131.1"/>
    <property type="molecule type" value="Genomic_DNA"/>
</dbReference>
<evidence type="ECO:0000256" key="1">
    <source>
        <dbReference type="ARBA" id="ARBA00022801"/>
    </source>
</evidence>
<dbReference type="EMBL" id="CAFAAL010000207">
    <property type="protein sequence ID" value="CAB4818058.1"/>
    <property type="molecule type" value="Genomic_DNA"/>
</dbReference>
<dbReference type="EMBL" id="CAEZYH010000041">
    <property type="protein sequence ID" value="CAB4721647.1"/>
    <property type="molecule type" value="Genomic_DNA"/>
</dbReference>
<proteinExistence type="predicted"/>
<dbReference type="InterPro" id="IPR005754">
    <property type="entry name" value="Sortase"/>
</dbReference>
<name>A0A6J6ZG37_9ZZZZ</name>
<evidence type="ECO:0000313" key="4">
    <source>
        <dbReference type="EMBL" id="CAB4818058.1"/>
    </source>
</evidence>
<dbReference type="EMBL" id="CAEZZP010000070">
    <property type="protein sequence ID" value="CAB4776345.1"/>
    <property type="molecule type" value="Genomic_DNA"/>
</dbReference>
<dbReference type="CDD" id="cd05830">
    <property type="entry name" value="Sortase_E"/>
    <property type="match status" value="1"/>
</dbReference>
<evidence type="ECO:0000313" key="3">
    <source>
        <dbReference type="EMBL" id="CAB4776345.1"/>
    </source>
</evidence>
<protein>
    <submittedName>
        <fullName evidence="4">Unannotated protein</fullName>
    </submittedName>
</protein>
<evidence type="ECO:0000313" key="7">
    <source>
        <dbReference type="EMBL" id="CAB5023131.1"/>
    </source>
</evidence>
<dbReference type="EMBL" id="CAFBLJ010000034">
    <property type="protein sequence ID" value="CAB4867468.1"/>
    <property type="molecule type" value="Genomic_DNA"/>
</dbReference>
<gene>
    <name evidence="2" type="ORF">UFOPK2658_01073</name>
    <name evidence="3" type="ORF">UFOPK2880_01134</name>
    <name evidence="4" type="ORF">UFOPK3004_01676</name>
    <name evidence="5" type="ORF">UFOPK3304_00813</name>
    <name evidence="6" type="ORF">UFOPK3494_00566</name>
    <name evidence="7" type="ORF">UFOPK4134_00395</name>
</gene>